<dbReference type="Gene3D" id="3.40.50.1820">
    <property type="entry name" value="alpha/beta hydrolase"/>
    <property type="match status" value="1"/>
</dbReference>
<comment type="caution">
    <text evidence="2">The sequence shown here is derived from an EMBL/GenBank/DDBJ whole genome shotgun (WGS) entry which is preliminary data.</text>
</comment>
<reference evidence="2" key="1">
    <citation type="journal article" date="2020" name="Fungal Divers.">
        <title>Resolving the Mortierellaceae phylogeny through synthesis of multi-gene phylogenetics and phylogenomics.</title>
        <authorList>
            <person name="Vandepol N."/>
            <person name="Liber J."/>
            <person name="Desiro A."/>
            <person name="Na H."/>
            <person name="Kennedy M."/>
            <person name="Barry K."/>
            <person name="Grigoriev I.V."/>
            <person name="Miller A.N."/>
            <person name="O'Donnell K."/>
            <person name="Stajich J.E."/>
            <person name="Bonito G."/>
        </authorList>
    </citation>
    <scope>NUCLEOTIDE SEQUENCE</scope>
    <source>
        <strain evidence="2">MES-2147</strain>
    </source>
</reference>
<dbReference type="InterPro" id="IPR029058">
    <property type="entry name" value="AB_hydrolase_fold"/>
</dbReference>
<proteinExistence type="predicted"/>
<dbReference type="Pfam" id="PF12146">
    <property type="entry name" value="Hydrolase_4"/>
    <property type="match status" value="1"/>
</dbReference>
<gene>
    <name evidence="2" type="ORF">BGZ65_001002</name>
</gene>
<name>A0A9P6LTG6_9FUNG</name>
<accession>A0A9P6LTG6</accession>
<dbReference type="AlphaFoldDB" id="A0A9P6LTG6"/>
<dbReference type="InterPro" id="IPR022742">
    <property type="entry name" value="Hydrolase_4"/>
</dbReference>
<dbReference type="InterPro" id="IPR000073">
    <property type="entry name" value="AB_hydrolase_1"/>
</dbReference>
<sequence>MTTTSENPRTKEEWIKTEDGHEIFTKTWYAVGEPVASIVFVHGLGEHVVRYDHVFEEFSKAGFQVSGFDQRGFGQTGKKTKTLGRTGGYAKAIPDITAALERGKIEGLPLFLMGHSYGGSLVLNYDCMGPLRTQLSGLIASAPLVLASAPTRPNDLTVSFAGAVSRVAPSLKIPINLSSKFISRDPKEVAKYNADPLVHGYGTTKGLFDMLSNGKLLLTTRFKDITSDVPLLICHGTEDGLTDHTASKQFFDKVQVKDKEYKVYGGHYHELHNEPEDDRKVVIDYYIQWIRKHLPQSAAVTDSEAEVPAIVPA</sequence>
<dbReference type="PANTHER" id="PTHR11614">
    <property type="entry name" value="PHOSPHOLIPASE-RELATED"/>
    <property type="match status" value="1"/>
</dbReference>
<dbReference type="SUPFAM" id="SSF53474">
    <property type="entry name" value="alpha/beta-Hydrolases"/>
    <property type="match status" value="1"/>
</dbReference>
<dbReference type="OrthoDB" id="10249433at2759"/>
<feature type="domain" description="Serine aminopeptidase S33" evidence="1">
    <location>
        <begin position="33"/>
        <end position="276"/>
    </location>
</feature>
<evidence type="ECO:0000259" key="1">
    <source>
        <dbReference type="Pfam" id="PF12146"/>
    </source>
</evidence>
<dbReference type="Proteomes" id="UP000749646">
    <property type="component" value="Unassembled WGS sequence"/>
</dbReference>
<organism evidence="2 3">
    <name type="scientific">Modicella reniformis</name>
    <dbReference type="NCBI Taxonomy" id="1440133"/>
    <lineage>
        <taxon>Eukaryota</taxon>
        <taxon>Fungi</taxon>
        <taxon>Fungi incertae sedis</taxon>
        <taxon>Mucoromycota</taxon>
        <taxon>Mortierellomycotina</taxon>
        <taxon>Mortierellomycetes</taxon>
        <taxon>Mortierellales</taxon>
        <taxon>Mortierellaceae</taxon>
        <taxon>Modicella</taxon>
    </lineage>
</organism>
<protein>
    <recommendedName>
        <fullName evidence="1">Serine aminopeptidase S33 domain-containing protein</fullName>
    </recommendedName>
</protein>
<dbReference type="InterPro" id="IPR051044">
    <property type="entry name" value="MAG_DAG_Lipase"/>
</dbReference>
<evidence type="ECO:0000313" key="2">
    <source>
        <dbReference type="EMBL" id="KAF9937785.1"/>
    </source>
</evidence>
<evidence type="ECO:0000313" key="3">
    <source>
        <dbReference type="Proteomes" id="UP000749646"/>
    </source>
</evidence>
<dbReference type="EMBL" id="JAAAHW010009654">
    <property type="protein sequence ID" value="KAF9937785.1"/>
    <property type="molecule type" value="Genomic_DNA"/>
</dbReference>
<dbReference type="PRINTS" id="PR00111">
    <property type="entry name" value="ABHYDROLASE"/>
</dbReference>
<keyword evidence="3" id="KW-1185">Reference proteome</keyword>